<evidence type="ECO:0000313" key="5">
    <source>
        <dbReference type="Proteomes" id="UP000198426"/>
    </source>
</evidence>
<feature type="domain" description="HTH araC/xylS-type" evidence="3">
    <location>
        <begin position="233"/>
        <end position="331"/>
    </location>
</feature>
<dbReference type="InterPro" id="IPR018060">
    <property type="entry name" value="HTH_AraC"/>
</dbReference>
<dbReference type="AlphaFoldDB" id="A0A239KQR4"/>
<dbReference type="GO" id="GO:0043565">
    <property type="term" value="F:sequence-specific DNA binding"/>
    <property type="evidence" value="ECO:0007669"/>
    <property type="project" value="InterPro"/>
</dbReference>
<name>A0A239KQR4_9RHOB</name>
<dbReference type="SMART" id="SM00342">
    <property type="entry name" value="HTH_ARAC"/>
    <property type="match status" value="1"/>
</dbReference>
<dbReference type="Gene3D" id="3.40.50.880">
    <property type="match status" value="1"/>
</dbReference>
<dbReference type="InterPro" id="IPR009057">
    <property type="entry name" value="Homeodomain-like_sf"/>
</dbReference>
<keyword evidence="1" id="KW-0805">Transcription regulation</keyword>
<dbReference type="SUPFAM" id="SSF52317">
    <property type="entry name" value="Class I glutamine amidotransferase-like"/>
    <property type="match status" value="1"/>
</dbReference>
<dbReference type="SUPFAM" id="SSF46689">
    <property type="entry name" value="Homeodomain-like"/>
    <property type="match status" value="2"/>
</dbReference>
<gene>
    <name evidence="4" type="ORF">SAMN05421757_107267</name>
</gene>
<evidence type="ECO:0000259" key="3">
    <source>
        <dbReference type="PROSITE" id="PS01124"/>
    </source>
</evidence>
<keyword evidence="4" id="KW-0238">DNA-binding</keyword>
<evidence type="ECO:0000256" key="1">
    <source>
        <dbReference type="ARBA" id="ARBA00023015"/>
    </source>
</evidence>
<protein>
    <submittedName>
        <fullName evidence="4">Transcriptional regulator GlxA family, contains an amidase domain and an AraC-type DNA-binding HTH domain</fullName>
    </submittedName>
</protein>
<accession>A0A239KQR4</accession>
<dbReference type="Pfam" id="PF12833">
    <property type="entry name" value="HTH_18"/>
    <property type="match status" value="1"/>
</dbReference>
<dbReference type="Pfam" id="PF01965">
    <property type="entry name" value="DJ-1_PfpI"/>
    <property type="match status" value="1"/>
</dbReference>
<dbReference type="PANTHER" id="PTHR43130">
    <property type="entry name" value="ARAC-FAMILY TRANSCRIPTIONAL REGULATOR"/>
    <property type="match status" value="1"/>
</dbReference>
<dbReference type="Gene3D" id="1.10.10.60">
    <property type="entry name" value="Homeodomain-like"/>
    <property type="match status" value="1"/>
</dbReference>
<dbReference type="CDD" id="cd03137">
    <property type="entry name" value="GATase1_AraC_1"/>
    <property type="match status" value="1"/>
</dbReference>
<sequence>MTNDSTYRTEQRARSVVMVTYPDAHILDVVGPLEVMTGTKFFLPEGPDPYDVTVLATCAGPVRTTSGLTLTADRAFADAMPETGEIDTLIVSGGHGTMAALEDNALMDYVRAAAGRARRIVSICTGAMILAEAGLLDGRRACTHWWWCPVLEKRHPKVTVDRDAIFVRDGNVWTSAGVTAGMDLALALVEMDWGHDIALQVARYNVMYMMRPGGQSQFSAHLLARKAQDPAINETLDHILANPGDGLTVTALAARAGLSERTFARRFRDETGKTPAAYVETARVQAARVALETTATGVEQIALQTGFQSAERMRRAFHRHLGISATEYRERFRGAQPPPQIRDGPG</sequence>
<evidence type="ECO:0000313" key="4">
    <source>
        <dbReference type="EMBL" id="SNT20018.1"/>
    </source>
</evidence>
<dbReference type="PROSITE" id="PS01124">
    <property type="entry name" value="HTH_ARAC_FAMILY_2"/>
    <property type="match status" value="1"/>
</dbReference>
<dbReference type="InterPro" id="IPR002818">
    <property type="entry name" value="DJ-1/PfpI"/>
</dbReference>
<dbReference type="InterPro" id="IPR029062">
    <property type="entry name" value="Class_I_gatase-like"/>
</dbReference>
<evidence type="ECO:0000256" key="2">
    <source>
        <dbReference type="ARBA" id="ARBA00023163"/>
    </source>
</evidence>
<dbReference type="InterPro" id="IPR052158">
    <property type="entry name" value="INH-QAR"/>
</dbReference>
<proteinExistence type="predicted"/>
<keyword evidence="2" id="KW-0804">Transcription</keyword>
<organism evidence="4 5">
    <name type="scientific">Tropicimonas sediminicola</name>
    <dbReference type="NCBI Taxonomy" id="1031541"/>
    <lineage>
        <taxon>Bacteria</taxon>
        <taxon>Pseudomonadati</taxon>
        <taxon>Pseudomonadota</taxon>
        <taxon>Alphaproteobacteria</taxon>
        <taxon>Rhodobacterales</taxon>
        <taxon>Roseobacteraceae</taxon>
        <taxon>Tropicimonas</taxon>
    </lineage>
</organism>
<dbReference type="GO" id="GO:0003700">
    <property type="term" value="F:DNA-binding transcription factor activity"/>
    <property type="evidence" value="ECO:0007669"/>
    <property type="project" value="InterPro"/>
</dbReference>
<dbReference type="PANTHER" id="PTHR43130:SF3">
    <property type="entry name" value="HTH-TYPE TRANSCRIPTIONAL REGULATOR RV1931C"/>
    <property type="match status" value="1"/>
</dbReference>
<dbReference type="EMBL" id="FZOY01000007">
    <property type="protein sequence ID" value="SNT20018.1"/>
    <property type="molecule type" value="Genomic_DNA"/>
</dbReference>
<dbReference type="Proteomes" id="UP000198426">
    <property type="component" value="Unassembled WGS sequence"/>
</dbReference>
<reference evidence="4 5" key="1">
    <citation type="submission" date="2017-06" db="EMBL/GenBank/DDBJ databases">
        <authorList>
            <person name="Kim H.J."/>
            <person name="Triplett B.A."/>
        </authorList>
    </citation>
    <scope>NUCLEOTIDE SEQUENCE [LARGE SCALE GENOMIC DNA]</scope>
    <source>
        <strain evidence="4 5">DSM 29339</strain>
    </source>
</reference>
<keyword evidence="5" id="KW-1185">Reference proteome</keyword>